<evidence type="ECO:0000256" key="1">
    <source>
        <dbReference type="HAMAP-Rule" id="MF_01851"/>
    </source>
</evidence>
<keyword evidence="3" id="KW-1185">Reference proteome</keyword>
<comment type="caution">
    <text evidence="2">The sequence shown here is derived from an EMBL/GenBank/DDBJ whole genome shotgun (WGS) entry which is preliminary data.</text>
</comment>
<proteinExistence type="inferred from homology"/>
<comment type="similarity">
    <text evidence="1">Belongs to the UPF0637 family.</text>
</comment>
<dbReference type="InterPro" id="IPR053707">
    <property type="entry name" value="UPF0637_domain_sf"/>
</dbReference>
<dbReference type="HAMAP" id="MF_01851">
    <property type="entry name" value="UPF0637"/>
    <property type="match status" value="1"/>
</dbReference>
<evidence type="ECO:0000313" key="3">
    <source>
        <dbReference type="Proteomes" id="UP000680304"/>
    </source>
</evidence>
<evidence type="ECO:0000313" key="2">
    <source>
        <dbReference type="EMBL" id="GIQ61451.1"/>
    </source>
</evidence>
<name>A0ABQ4MZV6_9BACL</name>
<dbReference type="EMBL" id="BOVJ01000001">
    <property type="protein sequence ID" value="GIQ61451.1"/>
    <property type="molecule type" value="Genomic_DNA"/>
</dbReference>
<accession>A0ABQ4MZV6</accession>
<dbReference type="Gene3D" id="3.30.930.20">
    <property type="entry name" value="Protein of unknown function DUF1054"/>
    <property type="match status" value="1"/>
</dbReference>
<dbReference type="SUPFAM" id="SSF142913">
    <property type="entry name" value="YktB/PF0168-like"/>
    <property type="match status" value="1"/>
</dbReference>
<dbReference type="RefSeq" id="WP_213526677.1">
    <property type="nucleotide sequence ID" value="NZ_BOVJ01000001.1"/>
</dbReference>
<dbReference type="Proteomes" id="UP000680304">
    <property type="component" value="Unassembled WGS sequence"/>
</dbReference>
<dbReference type="PIRSF" id="PIRSF021332">
    <property type="entry name" value="DUF1054"/>
    <property type="match status" value="1"/>
</dbReference>
<dbReference type="Pfam" id="PF06335">
    <property type="entry name" value="DUF1054"/>
    <property type="match status" value="1"/>
</dbReference>
<protein>
    <recommendedName>
        <fullName evidence="1">UPF0637 protein PACILC2_00190</fullName>
    </recommendedName>
</protein>
<dbReference type="InterPro" id="IPR009403">
    <property type="entry name" value="UPF0637"/>
</dbReference>
<organism evidence="2 3">
    <name type="scientific">Paenibacillus cisolokensis</name>
    <dbReference type="NCBI Taxonomy" id="1658519"/>
    <lineage>
        <taxon>Bacteria</taxon>
        <taxon>Bacillati</taxon>
        <taxon>Bacillota</taxon>
        <taxon>Bacilli</taxon>
        <taxon>Bacillales</taxon>
        <taxon>Paenibacillaceae</taxon>
        <taxon>Paenibacillus</taxon>
    </lineage>
</organism>
<sequence>MTTPSAPAAHAAGTLRRFDGFAAADFDVFAIPGLEARMSALIERVRPKLTLLGERLAPALSAMCGEEMFPHVAKHARRTVHPPNDTWVAFSANKRGYKALPHFQIGLFESHLFIQFAVIYEAPDKAAFARRALASLADIARAIPDHYVWSGDHTVAQSTPHGEMKNDGGLARLFERLASVKAAEVLCGIEIRRGDERLRDGEALIGLAEQTFETLLPLYRMARSAGSAV</sequence>
<reference evidence="2 3" key="1">
    <citation type="submission" date="2021-04" db="EMBL/GenBank/DDBJ databases">
        <title>Draft genome sequence of Paenibacillus cisolokensis, LC2-13A.</title>
        <authorList>
            <person name="Uke A."/>
            <person name="Chhe C."/>
            <person name="Baramee S."/>
            <person name="Kosugi A."/>
        </authorList>
    </citation>
    <scope>NUCLEOTIDE SEQUENCE [LARGE SCALE GENOMIC DNA]</scope>
    <source>
        <strain evidence="2 3">LC2-13A</strain>
    </source>
</reference>
<gene>
    <name evidence="2" type="primary">yktB</name>
    <name evidence="2" type="ORF">PACILC2_00190</name>
</gene>